<dbReference type="GO" id="GO:0030729">
    <property type="term" value="F:acetoacetate-CoA ligase activity"/>
    <property type="evidence" value="ECO:0007669"/>
    <property type="project" value="UniProtKB-EC"/>
</dbReference>
<dbReference type="Pfam" id="PF00501">
    <property type="entry name" value="AMP-binding"/>
    <property type="match status" value="1"/>
</dbReference>
<dbReference type="InterPro" id="IPR020845">
    <property type="entry name" value="AMP-binding_CS"/>
</dbReference>
<proteinExistence type="inferred from homology"/>
<dbReference type="RefSeq" id="WP_311652441.1">
    <property type="nucleotide sequence ID" value="NZ_JAVRIB010000005.1"/>
</dbReference>
<dbReference type="InterPro" id="IPR045851">
    <property type="entry name" value="AMP-bd_C_sf"/>
</dbReference>
<organism evidence="7 8">
    <name type="scientific">Spectribacter hydrogenoxidans</name>
    <dbReference type="NCBI Taxonomy" id="3075608"/>
    <lineage>
        <taxon>Bacteria</taxon>
        <taxon>Pseudomonadati</taxon>
        <taxon>Pseudomonadota</taxon>
        <taxon>Gammaproteobacteria</taxon>
        <taxon>Salinisphaerales</taxon>
        <taxon>Salinisphaeraceae</taxon>
        <taxon>Spectribacter</taxon>
    </lineage>
</organism>
<dbReference type="Gene3D" id="3.40.50.12780">
    <property type="entry name" value="N-terminal domain of ligase-like"/>
    <property type="match status" value="1"/>
</dbReference>
<dbReference type="EC" id="6.2.1.16" evidence="7"/>
<evidence type="ECO:0000256" key="2">
    <source>
        <dbReference type="ARBA" id="ARBA00022598"/>
    </source>
</evidence>
<dbReference type="NCBIfam" id="NF002937">
    <property type="entry name" value="PRK03584.1"/>
    <property type="match status" value="1"/>
</dbReference>
<evidence type="ECO:0000256" key="1">
    <source>
        <dbReference type="ARBA" id="ARBA00006432"/>
    </source>
</evidence>
<evidence type="ECO:0000259" key="5">
    <source>
        <dbReference type="Pfam" id="PF00501"/>
    </source>
</evidence>
<dbReference type="InterPro" id="IPR025110">
    <property type="entry name" value="AMP-bd_C"/>
</dbReference>
<dbReference type="InterPro" id="IPR005914">
    <property type="entry name" value="Acac_CoA_synth"/>
</dbReference>
<feature type="domain" description="AMP-binding enzyme C-terminal" evidence="6">
    <location>
        <begin position="542"/>
        <end position="610"/>
    </location>
</feature>
<dbReference type="Pfam" id="PF13193">
    <property type="entry name" value="AMP-binding_C"/>
    <property type="match status" value="1"/>
</dbReference>
<feature type="domain" description="AMP-dependent synthetase/ligase" evidence="5">
    <location>
        <begin position="90"/>
        <end position="466"/>
    </location>
</feature>
<evidence type="ECO:0000313" key="7">
    <source>
        <dbReference type="EMBL" id="MDT0634643.1"/>
    </source>
</evidence>
<gene>
    <name evidence="7" type="ORF">RM532_06710</name>
</gene>
<name>A0ABU3BZB3_9GAMM</name>
<protein>
    <submittedName>
        <fullName evidence="7">Acetoacetate--CoA ligase</fullName>
        <ecNumber evidence="7">6.2.1.16</ecNumber>
    </submittedName>
</protein>
<dbReference type="Proteomes" id="UP001251857">
    <property type="component" value="Unassembled WGS sequence"/>
</dbReference>
<keyword evidence="8" id="KW-1185">Reference proteome</keyword>
<dbReference type="PANTHER" id="PTHR42921:SF1">
    <property type="entry name" value="ACETOACETYL-COA SYNTHETASE"/>
    <property type="match status" value="1"/>
</dbReference>
<evidence type="ECO:0000256" key="3">
    <source>
        <dbReference type="ARBA" id="ARBA00022741"/>
    </source>
</evidence>
<dbReference type="PANTHER" id="PTHR42921">
    <property type="entry name" value="ACETOACETYL-COA SYNTHETASE"/>
    <property type="match status" value="1"/>
</dbReference>
<dbReference type="PROSITE" id="PS00455">
    <property type="entry name" value="AMP_BINDING"/>
    <property type="match status" value="1"/>
</dbReference>
<dbReference type="InterPro" id="IPR042099">
    <property type="entry name" value="ANL_N_sf"/>
</dbReference>
<comment type="caution">
    <text evidence="7">The sequence shown here is derived from an EMBL/GenBank/DDBJ whole genome shotgun (WGS) entry which is preliminary data.</text>
</comment>
<dbReference type="NCBIfam" id="TIGR01217">
    <property type="entry name" value="ac_ac_CoA_syn"/>
    <property type="match status" value="1"/>
</dbReference>
<evidence type="ECO:0000313" key="8">
    <source>
        <dbReference type="Proteomes" id="UP001251857"/>
    </source>
</evidence>
<dbReference type="InterPro" id="IPR000873">
    <property type="entry name" value="AMP-dep_synth/lig_dom"/>
</dbReference>
<evidence type="ECO:0000256" key="4">
    <source>
        <dbReference type="ARBA" id="ARBA00022840"/>
    </source>
</evidence>
<reference evidence="7 8" key="1">
    <citation type="submission" date="2023-09" db="EMBL/GenBank/DDBJ databases">
        <authorList>
            <person name="Rey-Velasco X."/>
        </authorList>
    </citation>
    <scope>NUCLEOTIDE SEQUENCE [LARGE SCALE GENOMIC DNA]</scope>
    <source>
        <strain evidence="7 8">W335</strain>
    </source>
</reference>
<dbReference type="SUPFAM" id="SSF56801">
    <property type="entry name" value="Acetyl-CoA synthetase-like"/>
    <property type="match status" value="1"/>
</dbReference>
<dbReference type="Gene3D" id="3.30.300.30">
    <property type="match status" value="1"/>
</dbReference>
<keyword evidence="4" id="KW-0067">ATP-binding</keyword>
<comment type="similarity">
    <text evidence="1">Belongs to the ATP-dependent AMP-binding enzyme family.</text>
</comment>
<keyword evidence="2 7" id="KW-0436">Ligase</keyword>
<accession>A0ABU3BZB3</accession>
<sequence length="648" mass="70876">MTQPLWHPDAADVQRCHMQAFLERVRRECDPAVTGWPSLHRFSLEQPDVFWRLVWDDAGIRATTRGDRVTEGWPAMPGTRWFPDARLNFAENLLRNPDDRPAILFADEIGARQTWTRRQLFAEVARMAAGMRTAGVVPGDRVAGYLPNIPQTVIAMLAAASLGAVWSSCSPDFGVPGVLDRFGQIEPKLLFVADACHYAGRRFDCLARVRELVAALPSVEQVVVVPHVDDSPSLAGLERAVAWDDFAMAADDIGFASLPFDHPLYILYSSGTTGAPKCIVHGAGGTLLQHAKELRLHTDLGDGDRMLYFTTCGWMMWNWLVSALAVDAAVVLYDGSPFHPDGSVLWDLVDEFGVTVLGASAKWIAACEKAGLTPRTSHDLDTLRTLLSTGSPLLPASFDYVYRDVKADIQLSSISGGTDIVSCFAPGNPLLPVYRGELQGPGLGMQVEIRNPQGEVVIDETGELTCALPFPSMPVGFWNDPGGHRYHAAYFDTFPGVWSHGDYARMTPRGGLVIEGRSDATLNPGGVRIGTAEIYRRVDTIDEVLESVCVGQETGDDTRVVLFVRLREGVRLDDDLRRRIRDTIRAQVSPRHVPAVIAQVPDIPRTVSGKITELAVREVIHGRDVGNTTALANPDALAAFRDRAELAG</sequence>
<dbReference type="EMBL" id="JAVRIB010000005">
    <property type="protein sequence ID" value="MDT0634643.1"/>
    <property type="molecule type" value="Genomic_DNA"/>
</dbReference>
<keyword evidence="3" id="KW-0547">Nucleotide-binding</keyword>
<dbReference type="CDD" id="cd05943">
    <property type="entry name" value="AACS"/>
    <property type="match status" value="1"/>
</dbReference>
<evidence type="ECO:0000259" key="6">
    <source>
        <dbReference type="Pfam" id="PF13193"/>
    </source>
</evidence>